<proteinExistence type="inferred from homology"/>
<dbReference type="RefSeq" id="WP_138252389.1">
    <property type="nucleotide sequence ID" value="NZ_VAVZ01000009.1"/>
</dbReference>
<evidence type="ECO:0000256" key="3">
    <source>
        <dbReference type="ARBA" id="ARBA00012824"/>
    </source>
</evidence>
<dbReference type="PANTHER" id="PTHR42839">
    <property type="entry name" value="ISOCHORISMATE SYNTHASE ENTC"/>
    <property type="match status" value="1"/>
</dbReference>
<dbReference type="PANTHER" id="PTHR42839:SF2">
    <property type="entry name" value="ISOCHORISMATE SYNTHASE ENTC"/>
    <property type="match status" value="1"/>
</dbReference>
<dbReference type="Pfam" id="PF00425">
    <property type="entry name" value="Chorismate_bind"/>
    <property type="match status" value="1"/>
</dbReference>
<dbReference type="GO" id="GO:0009697">
    <property type="term" value="P:salicylic acid biosynthetic process"/>
    <property type="evidence" value="ECO:0007669"/>
    <property type="project" value="TreeGrafter"/>
</dbReference>
<accession>A0A5R9BCW8</accession>
<reference evidence="7 8" key="1">
    <citation type="submission" date="2019-05" db="EMBL/GenBank/DDBJ databases">
        <title>Nesterenkonia sp. GY074 isolated from the Southern Atlantic Ocean.</title>
        <authorList>
            <person name="Zhang G."/>
        </authorList>
    </citation>
    <scope>NUCLEOTIDE SEQUENCE [LARGE SCALE GENOMIC DNA]</scope>
    <source>
        <strain evidence="7 8">GY074</strain>
    </source>
</reference>
<keyword evidence="4 7" id="KW-0413">Isomerase</keyword>
<dbReference type="SUPFAM" id="SSF56322">
    <property type="entry name" value="ADC synthase"/>
    <property type="match status" value="1"/>
</dbReference>
<dbReference type="OrthoDB" id="9806579at2"/>
<dbReference type="EMBL" id="VAVZ01000009">
    <property type="protein sequence ID" value="TLP98466.1"/>
    <property type="molecule type" value="Genomic_DNA"/>
</dbReference>
<keyword evidence="8" id="KW-1185">Reference proteome</keyword>
<dbReference type="InterPro" id="IPR019999">
    <property type="entry name" value="Anth_synth_I-like"/>
</dbReference>
<evidence type="ECO:0000256" key="5">
    <source>
        <dbReference type="ARBA" id="ARBA00041564"/>
    </source>
</evidence>
<evidence type="ECO:0000259" key="6">
    <source>
        <dbReference type="Pfam" id="PF00425"/>
    </source>
</evidence>
<protein>
    <recommendedName>
        <fullName evidence="3">isochorismate synthase</fullName>
        <ecNumber evidence="3">5.4.4.2</ecNumber>
    </recommendedName>
    <alternativeName>
        <fullName evidence="5">Isochorismate mutase</fullName>
    </alternativeName>
</protein>
<dbReference type="NCBIfam" id="TIGR00543">
    <property type="entry name" value="isochor_syn"/>
    <property type="match status" value="1"/>
</dbReference>
<dbReference type="InterPro" id="IPR004561">
    <property type="entry name" value="IsoChor_synthase"/>
</dbReference>
<dbReference type="EC" id="5.4.4.2" evidence="3"/>
<evidence type="ECO:0000313" key="8">
    <source>
        <dbReference type="Proteomes" id="UP000310458"/>
    </source>
</evidence>
<feature type="domain" description="Chorismate-utilising enzyme C-terminal" evidence="6">
    <location>
        <begin position="165"/>
        <end position="426"/>
    </location>
</feature>
<dbReference type="Proteomes" id="UP000310458">
    <property type="component" value="Unassembled WGS sequence"/>
</dbReference>
<dbReference type="Gene3D" id="3.60.120.10">
    <property type="entry name" value="Anthranilate synthase"/>
    <property type="match status" value="1"/>
</dbReference>
<evidence type="ECO:0000313" key="7">
    <source>
        <dbReference type="EMBL" id="TLP98466.1"/>
    </source>
</evidence>
<evidence type="ECO:0000256" key="1">
    <source>
        <dbReference type="ARBA" id="ARBA00000799"/>
    </source>
</evidence>
<dbReference type="InterPro" id="IPR005801">
    <property type="entry name" value="ADC_synthase"/>
</dbReference>
<dbReference type="GO" id="GO:0008909">
    <property type="term" value="F:isochorismate synthase activity"/>
    <property type="evidence" value="ECO:0007669"/>
    <property type="project" value="UniProtKB-EC"/>
</dbReference>
<dbReference type="PRINTS" id="PR00095">
    <property type="entry name" value="ANTSNTHASEI"/>
</dbReference>
<comment type="similarity">
    <text evidence="2">Belongs to the isochorismate synthase family.</text>
</comment>
<organism evidence="7 8">
    <name type="scientific">Nesterenkonia salmonea</name>
    <dbReference type="NCBI Taxonomy" id="1804987"/>
    <lineage>
        <taxon>Bacteria</taxon>
        <taxon>Bacillati</taxon>
        <taxon>Actinomycetota</taxon>
        <taxon>Actinomycetes</taxon>
        <taxon>Micrococcales</taxon>
        <taxon>Micrococcaceae</taxon>
        <taxon>Nesterenkonia</taxon>
    </lineage>
</organism>
<dbReference type="InterPro" id="IPR015890">
    <property type="entry name" value="Chorismate_C"/>
</dbReference>
<gene>
    <name evidence="7" type="ORF">FEF26_04710</name>
</gene>
<name>A0A5R9BCW8_9MICC</name>
<comment type="caution">
    <text evidence="7">The sequence shown here is derived from an EMBL/GenBank/DDBJ whole genome shotgun (WGS) entry which is preliminary data.</text>
</comment>
<dbReference type="AlphaFoldDB" id="A0A5R9BCW8"/>
<sequence length="438" mass="45879">MISAPPSLHITARDVDLPGGLVALLPHLNPSGTWIRGGEGMIGLGIAASTTATGQGRFDSLSVFWDSLIESRAAGESGHGPVALVSVAFSKDSESASQLLVPEVLIRREGGKTTLLLITDRPEPDAQVLDRHGLWLEPTGGLRATHPAPAADLSEARLLPGIQSERQYLSAIAAGLSAIHDGTVDKLVLARDVLVTAEAPVPIGTLLSRLATEYPQTWTYCVGAGPGVPQTLLGATPEMLVRLRGTQLSSRVLAGTIDRAQRTSTLVRDAKQHREHDLAVTSLLEQLRPITDTLQSPTEPSVLQLPNVYHLASDISGKLAADSSGRLPSPLKVAEAAHPTAAVCGTPTTTAADLIAQLEGMDRGPYAGPVGWMDAEGNADFGIALRGGVFEDDVTPAGGRRLRIFAGCGVVAGSEPESELAETKVKLKPMLWALGLDP</sequence>
<comment type="catalytic activity">
    <reaction evidence="1">
        <text>chorismate = isochorismate</text>
        <dbReference type="Rhea" id="RHEA:18985"/>
        <dbReference type="ChEBI" id="CHEBI:29748"/>
        <dbReference type="ChEBI" id="CHEBI:29780"/>
        <dbReference type="EC" id="5.4.4.2"/>
    </reaction>
</comment>
<evidence type="ECO:0000256" key="4">
    <source>
        <dbReference type="ARBA" id="ARBA00023235"/>
    </source>
</evidence>
<evidence type="ECO:0000256" key="2">
    <source>
        <dbReference type="ARBA" id="ARBA00005297"/>
    </source>
</evidence>